<sequence>MTHHLHLAYQRYIHSRALDRRRIIQIELNRSRENIKLFLETDIKKSCILTLLDYHSLGDPRLVMDLIDSLVEYLDDLRGRKWEKLIETLQEKLMLLRNLIGLATVQGVEHMQLIDLLIHVEYKISQLIQEKINPVDPQVQETYIHVLTASKQSRSSYASALEENEYAVANFVDSFLDYLIDLLGSYNSFQVQVKEQMLKLHQKIRFMSIVLKKKFNELRDELKDLIGVVACDAGILMFTLSPNEMKEGLTEETDLALFHLLKVLKYIMAEVAYMYPLTSSSSFSFPRTNELGSVDLFLENLKELASCDETDHSLAFPVDSIHIVQKNLTFLRSFLENIKEKRNQNDKLKTCWNRVMEIPYKAELVIDSIVVSDKGHYFLDAVAEDINLMKIEAQEICDSINDANGSRIMFASRCQNLSSLFKGDCKPHHLRQLTDKECWALLQTKIFGKEGCPPILSEVGFRIATNCKGLPLIVILVSGILATTDQDCWEETAETLNASIILDTGNCMKTLEQSYSHLPDYLKPCLLYFSVFPDERDISVQRLLQLYISEGFVQKTERKSLEEVANDCLMDLIARSLVMVTRERTLGGAKACQVHDLVHEFCVEKAKLEGFLHIIDRYKDPSCPTGPCNYNPHRMCIYNTMVEVVKQSRQIFPNLRCLLFFPSYEQNATDLDLGFLMSKLLRVLDLGNFDFCESFPLEVLCLVHLRYWGINLKIDFVPSAIANLSRLHTLVVYGSITHVELPKTIWNIKTLRHLWV</sequence>
<comment type="subcellular location">
    <subcellularLocation>
        <location evidence="2">Cytoplasm</location>
    </subcellularLocation>
</comment>
<comment type="function">
    <text evidence="1">Confers resistance to late blight (Phytophthora infestans) races carrying the avirulence gene Avr1. Resistance proteins guard the plant against pathogens that contain an appropriate avirulence protein via an indirect interaction with this avirulence protein. That triggers a defense system including the hypersensitive response, which restricts the pathogen growth.</text>
</comment>
<dbReference type="STRING" id="49390.A0A068UWP0"/>
<keyword evidence="8" id="KW-0547">Nucleotide-binding</keyword>
<evidence type="ECO:0000256" key="7">
    <source>
        <dbReference type="ARBA" id="ARBA00022737"/>
    </source>
</evidence>
<gene>
    <name evidence="14" type="ORF">GSCOC_T00037503001</name>
</gene>
<dbReference type="InParanoid" id="A0A068UWP0"/>
<dbReference type="InterPro" id="IPR036388">
    <property type="entry name" value="WH-like_DNA-bd_sf"/>
</dbReference>
<dbReference type="InterPro" id="IPR002182">
    <property type="entry name" value="NB-ARC"/>
</dbReference>
<dbReference type="Gramene" id="CDP12836">
    <property type="protein sequence ID" value="CDP12836"/>
    <property type="gene ID" value="GSCOC_T00037503001"/>
</dbReference>
<proteinExistence type="inferred from homology"/>
<dbReference type="EMBL" id="HG739155">
    <property type="protein sequence ID" value="CDP12836.1"/>
    <property type="molecule type" value="Genomic_DNA"/>
</dbReference>
<dbReference type="SUPFAM" id="SSF52058">
    <property type="entry name" value="L domain-like"/>
    <property type="match status" value="1"/>
</dbReference>
<dbReference type="Pfam" id="PF23559">
    <property type="entry name" value="WHD_DRP"/>
    <property type="match status" value="1"/>
</dbReference>
<comment type="similarity">
    <text evidence="3">Belongs to the disease resistance NB-LRR family.</text>
</comment>
<dbReference type="FunFam" id="1.10.10.10:FF:000322">
    <property type="entry name" value="Probable disease resistance protein At1g63360"/>
    <property type="match status" value="1"/>
</dbReference>
<evidence type="ECO:0000256" key="10">
    <source>
        <dbReference type="ARBA" id="ARBA00022840"/>
    </source>
</evidence>
<dbReference type="InterPro" id="IPR058922">
    <property type="entry name" value="WHD_DRP"/>
</dbReference>
<keyword evidence="6" id="KW-0381">Hypersensitive response</keyword>
<evidence type="ECO:0000256" key="9">
    <source>
        <dbReference type="ARBA" id="ARBA00022821"/>
    </source>
</evidence>
<evidence type="ECO:0000259" key="13">
    <source>
        <dbReference type="Pfam" id="PF23559"/>
    </source>
</evidence>
<evidence type="ECO:0000256" key="4">
    <source>
        <dbReference type="ARBA" id="ARBA00022490"/>
    </source>
</evidence>
<feature type="domain" description="Disease resistance protein winged helix" evidence="13">
    <location>
        <begin position="531"/>
        <end position="601"/>
    </location>
</feature>
<dbReference type="GO" id="GO:0043531">
    <property type="term" value="F:ADP binding"/>
    <property type="evidence" value="ECO:0007669"/>
    <property type="project" value="InterPro"/>
</dbReference>
<dbReference type="GO" id="GO:0005524">
    <property type="term" value="F:ATP binding"/>
    <property type="evidence" value="ECO:0007669"/>
    <property type="project" value="UniProtKB-KW"/>
</dbReference>
<keyword evidence="15" id="KW-1185">Reference proteome</keyword>
<dbReference type="InterPro" id="IPR021929">
    <property type="entry name" value="R1A-like_N"/>
</dbReference>
<dbReference type="PANTHER" id="PTHR23155">
    <property type="entry name" value="DISEASE RESISTANCE PROTEIN RP"/>
    <property type="match status" value="1"/>
</dbReference>
<evidence type="ECO:0000256" key="3">
    <source>
        <dbReference type="ARBA" id="ARBA00008894"/>
    </source>
</evidence>
<dbReference type="InterPro" id="IPR042197">
    <property type="entry name" value="Apaf_helical"/>
</dbReference>
<keyword evidence="7" id="KW-0677">Repeat</keyword>
<dbReference type="AlphaFoldDB" id="A0A068UWP0"/>
<evidence type="ECO:0000256" key="1">
    <source>
        <dbReference type="ARBA" id="ARBA00002074"/>
    </source>
</evidence>
<dbReference type="InterPro" id="IPR032675">
    <property type="entry name" value="LRR_dom_sf"/>
</dbReference>
<keyword evidence="4" id="KW-0963">Cytoplasm</keyword>
<dbReference type="SUPFAM" id="SSF52540">
    <property type="entry name" value="P-loop containing nucleoside triphosphate hydrolases"/>
    <property type="match status" value="1"/>
</dbReference>
<evidence type="ECO:0000256" key="8">
    <source>
        <dbReference type="ARBA" id="ARBA00022741"/>
    </source>
</evidence>
<keyword evidence="10" id="KW-0067">ATP-binding</keyword>
<dbReference type="GO" id="GO:0009626">
    <property type="term" value="P:plant-type hypersensitive response"/>
    <property type="evidence" value="ECO:0007669"/>
    <property type="project" value="UniProtKB-KW"/>
</dbReference>
<evidence type="ECO:0000256" key="6">
    <source>
        <dbReference type="ARBA" id="ARBA00022667"/>
    </source>
</evidence>
<dbReference type="Gene3D" id="3.80.10.10">
    <property type="entry name" value="Ribonuclease Inhibitor"/>
    <property type="match status" value="1"/>
</dbReference>
<organism evidence="14 15">
    <name type="scientific">Coffea canephora</name>
    <name type="common">Robusta coffee</name>
    <dbReference type="NCBI Taxonomy" id="49390"/>
    <lineage>
        <taxon>Eukaryota</taxon>
        <taxon>Viridiplantae</taxon>
        <taxon>Streptophyta</taxon>
        <taxon>Embryophyta</taxon>
        <taxon>Tracheophyta</taxon>
        <taxon>Spermatophyta</taxon>
        <taxon>Magnoliopsida</taxon>
        <taxon>eudicotyledons</taxon>
        <taxon>Gunneridae</taxon>
        <taxon>Pentapetalae</taxon>
        <taxon>asterids</taxon>
        <taxon>lamiids</taxon>
        <taxon>Gentianales</taxon>
        <taxon>Rubiaceae</taxon>
        <taxon>Ixoroideae</taxon>
        <taxon>Gardenieae complex</taxon>
        <taxon>Bertiereae - Coffeeae clade</taxon>
        <taxon>Coffeeae</taxon>
        <taxon>Coffea</taxon>
    </lineage>
</organism>
<dbReference type="PANTHER" id="PTHR23155:SF1152">
    <property type="entry name" value="AAA+ ATPASE DOMAIN-CONTAINING PROTEIN"/>
    <property type="match status" value="1"/>
</dbReference>
<evidence type="ECO:0000259" key="12">
    <source>
        <dbReference type="Pfam" id="PF12061"/>
    </source>
</evidence>
<dbReference type="Pfam" id="PF00931">
    <property type="entry name" value="NB-ARC"/>
    <property type="match status" value="1"/>
</dbReference>
<dbReference type="Gene3D" id="1.20.5.4130">
    <property type="match status" value="1"/>
</dbReference>
<evidence type="ECO:0000259" key="11">
    <source>
        <dbReference type="Pfam" id="PF00931"/>
    </source>
</evidence>
<reference evidence="15" key="1">
    <citation type="journal article" date="2014" name="Science">
        <title>The coffee genome provides insight into the convergent evolution of caffeine biosynthesis.</title>
        <authorList>
            <person name="Denoeud F."/>
            <person name="Carretero-Paulet L."/>
            <person name="Dereeper A."/>
            <person name="Droc G."/>
            <person name="Guyot R."/>
            <person name="Pietrella M."/>
            <person name="Zheng C."/>
            <person name="Alberti A."/>
            <person name="Anthony F."/>
            <person name="Aprea G."/>
            <person name="Aury J.M."/>
            <person name="Bento P."/>
            <person name="Bernard M."/>
            <person name="Bocs S."/>
            <person name="Campa C."/>
            <person name="Cenci A."/>
            <person name="Combes M.C."/>
            <person name="Crouzillat D."/>
            <person name="Da Silva C."/>
            <person name="Daddiego L."/>
            <person name="De Bellis F."/>
            <person name="Dussert S."/>
            <person name="Garsmeur O."/>
            <person name="Gayraud T."/>
            <person name="Guignon V."/>
            <person name="Jahn K."/>
            <person name="Jamilloux V."/>
            <person name="Joet T."/>
            <person name="Labadie K."/>
            <person name="Lan T."/>
            <person name="Leclercq J."/>
            <person name="Lepelley M."/>
            <person name="Leroy T."/>
            <person name="Li L.T."/>
            <person name="Librado P."/>
            <person name="Lopez L."/>
            <person name="Munoz A."/>
            <person name="Noel B."/>
            <person name="Pallavicini A."/>
            <person name="Perrotta G."/>
            <person name="Poncet V."/>
            <person name="Pot D."/>
            <person name="Priyono X."/>
            <person name="Rigoreau M."/>
            <person name="Rouard M."/>
            <person name="Rozas J."/>
            <person name="Tranchant-Dubreuil C."/>
            <person name="VanBuren R."/>
            <person name="Zhang Q."/>
            <person name="Andrade A.C."/>
            <person name="Argout X."/>
            <person name="Bertrand B."/>
            <person name="de Kochko A."/>
            <person name="Graziosi G."/>
            <person name="Henry R.J."/>
            <person name="Jayarama X."/>
            <person name="Ming R."/>
            <person name="Nagai C."/>
            <person name="Rounsley S."/>
            <person name="Sankoff D."/>
            <person name="Giuliano G."/>
            <person name="Albert V.A."/>
            <person name="Wincker P."/>
            <person name="Lashermes P."/>
        </authorList>
    </citation>
    <scope>NUCLEOTIDE SEQUENCE [LARGE SCALE GENOMIC DNA]</scope>
    <source>
        <strain evidence="15">cv. DH200-94</strain>
    </source>
</reference>
<evidence type="ECO:0000313" key="15">
    <source>
        <dbReference type="Proteomes" id="UP000295252"/>
    </source>
</evidence>
<dbReference type="OrthoDB" id="1935686at2759"/>
<keyword evidence="9" id="KW-0611">Plant defense</keyword>
<accession>A0A068UWP0</accession>
<feature type="domain" description="Late blight resistance protein R1A-like N-terminal" evidence="12">
    <location>
        <begin position="123"/>
        <end position="258"/>
    </location>
</feature>
<evidence type="ECO:0000256" key="2">
    <source>
        <dbReference type="ARBA" id="ARBA00004496"/>
    </source>
</evidence>
<feature type="domain" description="NB-ARC" evidence="11">
    <location>
        <begin position="395"/>
        <end position="450"/>
    </location>
</feature>
<dbReference type="InterPro" id="IPR027417">
    <property type="entry name" value="P-loop_NTPase"/>
</dbReference>
<dbReference type="Pfam" id="PF12061">
    <property type="entry name" value="NB-LRR"/>
    <property type="match status" value="1"/>
</dbReference>
<evidence type="ECO:0000256" key="5">
    <source>
        <dbReference type="ARBA" id="ARBA00022614"/>
    </source>
</evidence>
<protein>
    <submittedName>
        <fullName evidence="14">Uncharacterized protein</fullName>
    </submittedName>
</protein>
<dbReference type="Gene3D" id="1.10.10.10">
    <property type="entry name" value="Winged helix-like DNA-binding domain superfamily/Winged helix DNA-binding domain"/>
    <property type="match status" value="1"/>
</dbReference>
<name>A0A068UWP0_COFCA</name>
<evidence type="ECO:0000313" key="14">
    <source>
        <dbReference type="EMBL" id="CDP12836.1"/>
    </source>
</evidence>
<dbReference type="GO" id="GO:0005737">
    <property type="term" value="C:cytoplasm"/>
    <property type="evidence" value="ECO:0007669"/>
    <property type="project" value="UniProtKB-SubCell"/>
</dbReference>
<dbReference type="Gene3D" id="1.10.8.430">
    <property type="entry name" value="Helical domain of apoptotic protease-activating factors"/>
    <property type="match status" value="1"/>
</dbReference>
<dbReference type="InterPro" id="IPR044974">
    <property type="entry name" value="Disease_R_plants"/>
</dbReference>
<dbReference type="Proteomes" id="UP000295252">
    <property type="component" value="Chromosome IX"/>
</dbReference>
<keyword evidence="5" id="KW-0433">Leucine-rich repeat</keyword>
<dbReference type="PhylomeDB" id="A0A068UWP0"/>